<keyword evidence="5" id="KW-0547">Nucleotide-binding</keyword>
<feature type="domain" description="Histidine kinase" evidence="10">
    <location>
        <begin position="257"/>
        <end position="471"/>
    </location>
</feature>
<dbReference type="InterPro" id="IPR003594">
    <property type="entry name" value="HATPase_dom"/>
</dbReference>
<proteinExistence type="predicted"/>
<keyword evidence="9" id="KW-0472">Membrane</keyword>
<dbReference type="AlphaFoldDB" id="A0A849SMP6"/>
<feature type="transmembrane region" description="Helical" evidence="9">
    <location>
        <begin position="143"/>
        <end position="170"/>
    </location>
</feature>
<sequence>MSIRLRLYVSSVVLLSLVLFALTAPPAMVTHWVHYLVWTGVCVVAEMLWMSTPSGKATISMASAANLAVLTLWGVWPAMFAVGVSTLIANVVLQRRPWVRALFNFGQTVIMTWSAAQVMQLLGHPHDGLAGGGRMTLAEWDAIHLMLVMLAGYVMYLALNRALVSMAVAWSTDRPFLKVLREDWIHREHLMNDAALFFSGPLAVIAYGSVGYVGLVLFWAPLQMTYETYKRFVDLQKAQDQMVRSERMAAKGEMAAEIGHELRNQLAAISGRAQILLRDAQRSTYENVERNAQIIVDQSKRMKVMADGLYQFSHAELKLESVDLNALLQNSIELVRAQNRFDGVEWETRFAQPGPTLRMDPGQIQQVLLNLMMNAADAMRENGVARRCITVRSEIDERDRTVRVSVADSGPGIPPHVMGKLFEPHFTTKEDGNGFGLSVSYRIVSNHGGRIQPSNLPDRGACFTLTLPLEGLSGWAGAA</sequence>
<reference evidence="11 12" key="1">
    <citation type="submission" date="2020-04" db="EMBL/GenBank/DDBJ databases">
        <title>Metagenomic profiling of ammonia- and methane-oxidizing microorganisms in a Dutch drinking water treatment plant.</title>
        <authorList>
            <person name="Poghosyan L."/>
            <person name="Leucker S."/>
        </authorList>
    </citation>
    <scope>NUCLEOTIDE SEQUENCE [LARGE SCALE GENOMIC DNA]</scope>
    <source>
        <strain evidence="11">S-RSF-IL-03</strain>
    </source>
</reference>
<keyword evidence="9" id="KW-0812">Transmembrane</keyword>
<dbReference type="CDD" id="cd00082">
    <property type="entry name" value="HisKA"/>
    <property type="match status" value="1"/>
</dbReference>
<dbReference type="InterPro" id="IPR036097">
    <property type="entry name" value="HisK_dim/P_sf"/>
</dbReference>
<dbReference type="Gene3D" id="1.10.287.130">
    <property type="match status" value="1"/>
</dbReference>
<dbReference type="InterPro" id="IPR005467">
    <property type="entry name" value="His_kinase_dom"/>
</dbReference>
<feature type="transmembrane region" description="Helical" evidence="9">
    <location>
        <begin position="194"/>
        <end position="222"/>
    </location>
</feature>
<keyword evidence="9" id="KW-1133">Transmembrane helix</keyword>
<organism evidence="11 12">
    <name type="scientific">Eiseniibacteriota bacterium</name>
    <dbReference type="NCBI Taxonomy" id="2212470"/>
    <lineage>
        <taxon>Bacteria</taxon>
        <taxon>Candidatus Eiseniibacteriota</taxon>
    </lineage>
</organism>
<dbReference type="Pfam" id="PF02518">
    <property type="entry name" value="HATPase_c"/>
    <property type="match status" value="1"/>
</dbReference>
<dbReference type="SUPFAM" id="SSF55874">
    <property type="entry name" value="ATPase domain of HSP90 chaperone/DNA topoisomerase II/histidine kinase"/>
    <property type="match status" value="1"/>
</dbReference>
<keyword evidence="6" id="KW-0418">Kinase</keyword>
<evidence type="ECO:0000256" key="7">
    <source>
        <dbReference type="ARBA" id="ARBA00022840"/>
    </source>
</evidence>
<evidence type="ECO:0000256" key="8">
    <source>
        <dbReference type="ARBA" id="ARBA00023012"/>
    </source>
</evidence>
<keyword evidence="8" id="KW-0902">Two-component regulatory system</keyword>
<dbReference type="EMBL" id="JABFRW010000214">
    <property type="protein sequence ID" value="NOT35711.1"/>
    <property type="molecule type" value="Genomic_DNA"/>
</dbReference>
<evidence type="ECO:0000256" key="3">
    <source>
        <dbReference type="ARBA" id="ARBA00022553"/>
    </source>
</evidence>
<accession>A0A849SMP6</accession>
<dbReference type="PRINTS" id="PR00344">
    <property type="entry name" value="BCTRLSENSOR"/>
</dbReference>
<dbReference type="SMART" id="SM00388">
    <property type="entry name" value="HisKA"/>
    <property type="match status" value="1"/>
</dbReference>
<comment type="caution">
    <text evidence="11">The sequence shown here is derived from an EMBL/GenBank/DDBJ whole genome shotgun (WGS) entry which is preliminary data.</text>
</comment>
<evidence type="ECO:0000256" key="4">
    <source>
        <dbReference type="ARBA" id="ARBA00022679"/>
    </source>
</evidence>
<protein>
    <recommendedName>
        <fullName evidence="2">histidine kinase</fullName>
        <ecNumber evidence="2">2.7.13.3</ecNumber>
    </recommendedName>
</protein>
<evidence type="ECO:0000256" key="2">
    <source>
        <dbReference type="ARBA" id="ARBA00012438"/>
    </source>
</evidence>
<dbReference type="Pfam" id="PF00512">
    <property type="entry name" value="HisKA"/>
    <property type="match status" value="1"/>
</dbReference>
<feature type="transmembrane region" description="Helical" evidence="9">
    <location>
        <begin position="7"/>
        <end position="26"/>
    </location>
</feature>
<name>A0A849SMP6_UNCEI</name>
<dbReference type="InterPro" id="IPR036890">
    <property type="entry name" value="HATPase_C_sf"/>
</dbReference>
<dbReference type="EC" id="2.7.13.3" evidence="2"/>
<evidence type="ECO:0000259" key="10">
    <source>
        <dbReference type="PROSITE" id="PS50109"/>
    </source>
</evidence>
<dbReference type="PROSITE" id="PS50109">
    <property type="entry name" value="HIS_KIN"/>
    <property type="match status" value="1"/>
</dbReference>
<feature type="transmembrane region" description="Helical" evidence="9">
    <location>
        <begin position="101"/>
        <end position="122"/>
    </location>
</feature>
<evidence type="ECO:0000256" key="6">
    <source>
        <dbReference type="ARBA" id="ARBA00022777"/>
    </source>
</evidence>
<evidence type="ECO:0000313" key="12">
    <source>
        <dbReference type="Proteomes" id="UP000580839"/>
    </source>
</evidence>
<dbReference type="InterPro" id="IPR003661">
    <property type="entry name" value="HisK_dim/P_dom"/>
</dbReference>
<dbReference type="PANTHER" id="PTHR43065">
    <property type="entry name" value="SENSOR HISTIDINE KINASE"/>
    <property type="match status" value="1"/>
</dbReference>
<evidence type="ECO:0000313" key="11">
    <source>
        <dbReference type="EMBL" id="NOT35711.1"/>
    </source>
</evidence>
<dbReference type="InterPro" id="IPR004358">
    <property type="entry name" value="Sig_transdc_His_kin-like_C"/>
</dbReference>
<dbReference type="SUPFAM" id="SSF47384">
    <property type="entry name" value="Homodimeric domain of signal transducing histidine kinase"/>
    <property type="match status" value="1"/>
</dbReference>
<dbReference type="GO" id="GO:0000155">
    <property type="term" value="F:phosphorelay sensor kinase activity"/>
    <property type="evidence" value="ECO:0007669"/>
    <property type="project" value="InterPro"/>
</dbReference>
<dbReference type="PANTHER" id="PTHR43065:SF10">
    <property type="entry name" value="PEROXIDE STRESS-ACTIVATED HISTIDINE KINASE MAK3"/>
    <property type="match status" value="1"/>
</dbReference>
<feature type="transmembrane region" description="Helical" evidence="9">
    <location>
        <begin position="64"/>
        <end position="89"/>
    </location>
</feature>
<dbReference type="SMART" id="SM00387">
    <property type="entry name" value="HATPase_c"/>
    <property type="match status" value="1"/>
</dbReference>
<evidence type="ECO:0000256" key="9">
    <source>
        <dbReference type="SAM" id="Phobius"/>
    </source>
</evidence>
<dbReference type="Proteomes" id="UP000580839">
    <property type="component" value="Unassembled WGS sequence"/>
</dbReference>
<comment type="catalytic activity">
    <reaction evidence="1">
        <text>ATP + protein L-histidine = ADP + protein N-phospho-L-histidine.</text>
        <dbReference type="EC" id="2.7.13.3"/>
    </reaction>
</comment>
<gene>
    <name evidence="11" type="ORF">HOP12_16340</name>
</gene>
<dbReference type="GO" id="GO:0005524">
    <property type="term" value="F:ATP binding"/>
    <property type="evidence" value="ECO:0007669"/>
    <property type="project" value="UniProtKB-KW"/>
</dbReference>
<keyword evidence="7" id="KW-0067">ATP-binding</keyword>
<evidence type="ECO:0000256" key="1">
    <source>
        <dbReference type="ARBA" id="ARBA00000085"/>
    </source>
</evidence>
<dbReference type="Gene3D" id="3.30.565.10">
    <property type="entry name" value="Histidine kinase-like ATPase, C-terminal domain"/>
    <property type="match status" value="1"/>
</dbReference>
<keyword evidence="4" id="KW-0808">Transferase</keyword>
<keyword evidence="3" id="KW-0597">Phosphoprotein</keyword>
<evidence type="ECO:0000256" key="5">
    <source>
        <dbReference type="ARBA" id="ARBA00022741"/>
    </source>
</evidence>